<gene>
    <name evidence="2" type="ORF">CJF39_01905</name>
</gene>
<dbReference type="Proteomes" id="UP000215788">
    <property type="component" value="Unassembled WGS sequence"/>
</dbReference>
<organism evidence="2 3">
    <name type="scientific">Pseudomonas lundensis</name>
    <dbReference type="NCBI Taxonomy" id="86185"/>
    <lineage>
        <taxon>Bacteria</taxon>
        <taxon>Pseudomonadati</taxon>
        <taxon>Pseudomonadota</taxon>
        <taxon>Gammaproteobacteria</taxon>
        <taxon>Pseudomonadales</taxon>
        <taxon>Pseudomonadaceae</taxon>
        <taxon>Pseudomonas</taxon>
    </lineage>
</organism>
<dbReference type="CDD" id="cd14729">
    <property type="entry name" value="RtxA-like"/>
    <property type="match status" value="1"/>
</dbReference>
<reference evidence="2 3" key="1">
    <citation type="submission" date="2017-08" db="EMBL/GenBank/DDBJ databases">
        <title>Genomic and metabolic characterisation of spoilage-associated Pseudomonas species.</title>
        <authorList>
            <person name="Stanborough T."/>
            <person name="Fegan N."/>
            <person name="Powell S.M."/>
            <person name="Singh T."/>
            <person name="Tamplin M.L."/>
            <person name="Chandry P.S."/>
        </authorList>
    </citation>
    <scope>NUCLEOTIDE SEQUENCE [LARGE SCALE GENOMIC DNA]</scope>
    <source>
        <strain evidence="2 3">L1802</strain>
    </source>
</reference>
<dbReference type="RefSeq" id="WP_094991911.1">
    <property type="nucleotide sequence ID" value="NZ_NQKI01000002.1"/>
</dbReference>
<dbReference type="OrthoDB" id="5653126at2"/>
<feature type="domain" description="Dermonecrotic toxin N-terminal" evidence="1">
    <location>
        <begin position="416"/>
        <end position="667"/>
    </location>
</feature>
<dbReference type="InterPro" id="IPR046673">
    <property type="entry name" value="ToxA_N"/>
</dbReference>
<dbReference type="Pfam" id="PF20178">
    <property type="entry name" value="ToxA_N"/>
    <property type="match status" value="2"/>
</dbReference>
<dbReference type="SUPFAM" id="SSF159501">
    <property type="entry name" value="EreA/ChaN-like"/>
    <property type="match status" value="1"/>
</dbReference>
<evidence type="ECO:0000313" key="3">
    <source>
        <dbReference type="Proteomes" id="UP000215788"/>
    </source>
</evidence>
<comment type="caution">
    <text evidence="2">The sequence shown here is derived from an EMBL/GenBank/DDBJ whole genome shotgun (WGS) entry which is preliminary data.</text>
</comment>
<evidence type="ECO:0000313" key="2">
    <source>
        <dbReference type="EMBL" id="OZY61020.1"/>
    </source>
</evidence>
<name>A0A266NF20_9PSED</name>
<accession>A0A266NF20</accession>
<sequence>MTLHLNRLKSAALKLHTLRGHLPTLEDAFNHRLRARFPRIPRDSRTQDLHINHPAPPEPGQSPALISRTISSHIEECFSTQRTPTFVQGSTHVYSHAYSLIEQQRLAGLPPADLESYLEYVIRNYDFCARDALAEFWQTPHAAYASLAPQQWLTQCLTDLVLDEAAVRLADQTLSRTAVEAIQHFFGTQAPVPQSQAQLTVYEVFLKAERPMLDIKLAGTFVIADKTLDQKTANASSQMVLYTPDNGIEAFDSLQQFTHELHARLKDPYQRAALLRGVLAKEQTQVHALEHVTLVATDRNAPELYTGHLIDKLAHDVMHACALARRGQTAGLAAVSPDTLFEQIEQALTAGWFVNPAAILRARYARLFEQQLPQWLKTATDDEKAQWCLATNQLIQAQEASESLHAQPIAHSGKKQTLLEYAKAQLKQQVNIDLGIEINPDAVYVLTTEAIQTGPVIYPIFGSAYTAGNSIGRTGPSISYKTTRLSLTQLALSNVGVWDVTFALTAQVIDVNGAPHARLTKHYVKGLVRTVDVGERYKAHLNEMLVNSAQAGWRKERYVALRRAQLQLDMLEARLAGTLSPDQAARIQAVLDQPGTPLRAPFRAHLLQVNKNLLPGVLVFSSTDSTDLLCYLPDAPDKTWFVVAHSRSELGQMLSRPTLHNYLQQRVTSASWPYLKPLLKTGLDTATVQLPIIPENVFEASYNNEVSYAFRDADEQTTSTYESNVNTAKEAALAIVDVVSFVLPTKFLLPLVAARFVFQVAQGVDALKRDEEHEAFLHFMGAISHVTDGVSDFAGSAVFARAIRQRVKSPAPRLNAGAASQGDSTGLTLRTGAEYGAGVYESTSGTSGTALHYVEDAKGHRYRARYDSLDTTWRIIDERHPGARHQTPVRELSAGRWDVDDQSPLLTQNSGITRLIKHARVSDIDLSAHSADAHGIYQVSDKHYIEQSGLVFEVYKGWMGRHWYLKTPLGTATVTGPFKVRLESRRWEIKSGSGAQKRWEPLTLHHLDVPVEAPASLLSEYDVPAHIHAQVQNLIAHHPRLLDAHYFSINPEHARTANFFTQLRLKLFADAQTFFAKEPVKPRPTRPALPVKTTPDDLFRSLFEESRGIVIGESHSDLSAKKVLIKHMGELAAHDVKVIYLEHLQTDLHQSMLDDYAKTGKMPPALKSFLKDQDRGHQLPASSDHTYSQLVREARRHGLEIVALDCMASYNPQGMSTDGPNIQRHAMFSYFASQVIRTHQAKNGGQKWIALTGNTHANRFKGVPGLAELEGVIGVRVSDSASGSKYQLRQNISQIVPKSGILGHNFLKNDYWLEVKISGAEPIKLGLTPEHIEAKLHQPGLFLFDNAPDGGQIIHRSTSNEIIRTPIRTQDDGQFYIDRPGWGSIHQKRYDFLVDLKHDLHRIGVRLVH</sequence>
<evidence type="ECO:0000259" key="1">
    <source>
        <dbReference type="Pfam" id="PF20178"/>
    </source>
</evidence>
<proteinExistence type="predicted"/>
<protein>
    <recommendedName>
        <fullName evidence="1">Dermonecrotic toxin N-terminal domain-containing protein</fullName>
    </recommendedName>
</protein>
<dbReference type="EMBL" id="NQKI01000002">
    <property type="protein sequence ID" value="OZY61020.1"/>
    <property type="molecule type" value="Genomic_DNA"/>
</dbReference>
<dbReference type="Gene3D" id="3.40.50.11550">
    <property type="match status" value="1"/>
</dbReference>
<feature type="domain" description="Dermonecrotic toxin N-terminal" evidence="1">
    <location>
        <begin position="122"/>
        <end position="277"/>
    </location>
</feature>